<reference evidence="1 2" key="1">
    <citation type="submission" date="2020-09" db="EMBL/GenBank/DDBJ databases">
        <title>Methylomonas albis sp. nov. and Methylomonas fluvii sp. nov.: Two cold-adapted methanotrophs from the River Elbe and an amended description of Methylovulum psychrotolerans strain Eb1.</title>
        <authorList>
            <person name="Bussmann I.K."/>
            <person name="Klings K.-W."/>
            <person name="Warnstedt J."/>
            <person name="Hoppert M."/>
            <person name="Saborowski A."/>
            <person name="Horn F."/>
            <person name="Liebner S."/>
        </authorList>
    </citation>
    <scope>NUCLEOTIDE SEQUENCE [LARGE SCALE GENOMIC DNA]</scope>
    <source>
        <strain evidence="1 2">EbA</strain>
    </source>
</reference>
<evidence type="ECO:0008006" key="3">
    <source>
        <dbReference type="Google" id="ProtNLM"/>
    </source>
</evidence>
<name>A0ABR9D560_9GAMM</name>
<organism evidence="1 2">
    <name type="scientific">Methylomonas albis</name>
    <dbReference type="NCBI Taxonomy" id="1854563"/>
    <lineage>
        <taxon>Bacteria</taxon>
        <taxon>Pseudomonadati</taxon>
        <taxon>Pseudomonadota</taxon>
        <taxon>Gammaproteobacteria</taxon>
        <taxon>Methylococcales</taxon>
        <taxon>Methylococcaceae</taxon>
        <taxon>Methylomonas</taxon>
    </lineage>
</organism>
<proteinExistence type="predicted"/>
<dbReference type="Proteomes" id="UP000652176">
    <property type="component" value="Unassembled WGS sequence"/>
</dbReference>
<dbReference type="EMBL" id="JACXSS010000001">
    <property type="protein sequence ID" value="MBD9358075.1"/>
    <property type="molecule type" value="Genomic_DNA"/>
</dbReference>
<dbReference type="RefSeq" id="WP_192376312.1">
    <property type="nucleotide sequence ID" value="NZ_CAJHIV010000001.1"/>
</dbReference>
<comment type="caution">
    <text evidence="1">The sequence shown here is derived from an EMBL/GenBank/DDBJ whole genome shotgun (WGS) entry which is preliminary data.</text>
</comment>
<evidence type="ECO:0000313" key="2">
    <source>
        <dbReference type="Proteomes" id="UP000652176"/>
    </source>
</evidence>
<sequence length="283" mass="33214">MTDSTKDKRNPYINSAGQRELRKSIIAFIDVLGFKELVRKAKDEDKSQEVFLNFHQALSSWHKREEEYYETKFKMPFIGGKKDRYKIRIFTDCILIGCPISKSGRSYNFIEGCDEFFDILSTIYLLQAEMVNQGYFVRGAIAVDELYMDEVIIYGNGAIEAYEAEASKAKYPRIILTKSASSVLAEICKGFEDQQLENYINKFFFKDSDGQLFISYLESIKIGEDDFQFVSELEKHKNIIELKLAEYKDKPRYLEKYLWTANYHNNFCNQPPYYDDYKIDLTK</sequence>
<gene>
    <name evidence="1" type="ORF">IE877_19735</name>
</gene>
<protein>
    <recommendedName>
        <fullName evidence="3">Guanylate cyclase domain-containing protein</fullName>
    </recommendedName>
</protein>
<keyword evidence="2" id="KW-1185">Reference proteome</keyword>
<evidence type="ECO:0000313" key="1">
    <source>
        <dbReference type="EMBL" id="MBD9358075.1"/>
    </source>
</evidence>
<accession>A0ABR9D560</accession>